<dbReference type="Pfam" id="PF18029">
    <property type="entry name" value="Glyoxalase_6"/>
    <property type="match status" value="1"/>
</dbReference>
<keyword evidence="3" id="KW-1185">Reference proteome</keyword>
<dbReference type="EMBL" id="JAPWIJ010000008">
    <property type="protein sequence ID" value="MCZ4520746.1"/>
    <property type="molecule type" value="Genomic_DNA"/>
</dbReference>
<organism evidence="2 3">
    <name type="scientific">Rhodococcus ruber</name>
    <dbReference type="NCBI Taxonomy" id="1830"/>
    <lineage>
        <taxon>Bacteria</taxon>
        <taxon>Bacillati</taxon>
        <taxon>Actinomycetota</taxon>
        <taxon>Actinomycetes</taxon>
        <taxon>Mycobacteriales</taxon>
        <taxon>Nocardiaceae</taxon>
        <taxon>Rhodococcus</taxon>
    </lineage>
</organism>
<dbReference type="InterPro" id="IPR041581">
    <property type="entry name" value="Glyoxalase_6"/>
</dbReference>
<name>A0ABT4MID6_9NOCA</name>
<feature type="domain" description="VOC" evidence="1">
    <location>
        <begin position="15"/>
        <end position="127"/>
    </location>
</feature>
<evidence type="ECO:0000313" key="2">
    <source>
        <dbReference type="EMBL" id="MCZ4520746.1"/>
    </source>
</evidence>
<dbReference type="Proteomes" id="UP001081071">
    <property type="component" value="Unassembled WGS sequence"/>
</dbReference>
<accession>A0ABT4MID6</accession>
<dbReference type="InterPro" id="IPR029068">
    <property type="entry name" value="Glyas_Bleomycin-R_OHBP_Dase"/>
</dbReference>
<dbReference type="PANTHER" id="PTHR35908:SF1">
    <property type="entry name" value="CONSERVED PROTEIN"/>
    <property type="match status" value="1"/>
</dbReference>
<gene>
    <name evidence="2" type="ORF">O4220_19730</name>
</gene>
<dbReference type="PROSITE" id="PS51819">
    <property type="entry name" value="VOC"/>
    <property type="match status" value="1"/>
</dbReference>
<reference evidence="2" key="1">
    <citation type="submission" date="2022-12" db="EMBL/GenBank/DDBJ databases">
        <authorList>
            <person name="Krivoruchko A.V."/>
            <person name="Elkin A."/>
        </authorList>
    </citation>
    <scope>NUCLEOTIDE SEQUENCE</scope>
    <source>
        <strain evidence="2">IEGM 1391</strain>
    </source>
</reference>
<comment type="caution">
    <text evidence="2">The sequence shown here is derived from an EMBL/GenBank/DDBJ whole genome shotgun (WGS) entry which is preliminary data.</text>
</comment>
<evidence type="ECO:0000259" key="1">
    <source>
        <dbReference type="PROSITE" id="PS51819"/>
    </source>
</evidence>
<dbReference type="SUPFAM" id="SSF54593">
    <property type="entry name" value="Glyoxalase/Bleomycin resistance protein/Dihydroxybiphenyl dioxygenase"/>
    <property type="match status" value="1"/>
</dbReference>
<dbReference type="CDD" id="cd06587">
    <property type="entry name" value="VOC"/>
    <property type="match status" value="1"/>
</dbReference>
<dbReference type="Gene3D" id="3.10.180.10">
    <property type="entry name" value="2,3-Dihydroxybiphenyl 1,2-Dioxygenase, domain 1"/>
    <property type="match status" value="1"/>
</dbReference>
<dbReference type="PANTHER" id="PTHR35908">
    <property type="entry name" value="HYPOTHETICAL FUSION PROTEIN"/>
    <property type="match status" value="1"/>
</dbReference>
<proteinExistence type="predicted"/>
<dbReference type="InterPro" id="IPR037523">
    <property type="entry name" value="VOC_core"/>
</dbReference>
<dbReference type="RefSeq" id="WP_269607172.1">
    <property type="nucleotide sequence ID" value="NZ_JAPWIJ010000008.1"/>
</dbReference>
<protein>
    <submittedName>
        <fullName evidence="2">VOC family protein</fullName>
    </submittedName>
</protein>
<sequence>MFDILVAVTTPPSISVDYTVLDCPDPAALARFYSTILGWEPVYDDGDWVVVHGPGELRLAFQRAPEFTPIDWPSEGIKIHLDLVVDDMEQARDFVVDAGAELIDRTHSSFWVYRDPAGHIFCLCKRE</sequence>
<evidence type="ECO:0000313" key="3">
    <source>
        <dbReference type="Proteomes" id="UP001081071"/>
    </source>
</evidence>